<protein>
    <recommendedName>
        <fullName evidence="1">Peptidase C39-like domain-containing protein</fullName>
    </recommendedName>
</protein>
<dbReference type="STRING" id="1802056.A2954_07185"/>
<sequence>MPKKTFTWKQLEKLTGKKKDLWTWPMQSLMNMKKKGFDVLHLTLFDYKKFAEFGVIYLKKWVKDEDVVKVQVKNSDIGYERKNALLYSKSKIQKKVLPTLDDIKKLLNKGCLIICNVNSFILNQKNGFAGHFVVVFGYDDKNLFLHDPGLPPLKNRKVSYDLFTKAWEYPSSKQKNIRAFKLK</sequence>
<gene>
    <name evidence="2" type="ORF">A2954_07185</name>
</gene>
<evidence type="ECO:0000259" key="1">
    <source>
        <dbReference type="Pfam" id="PF13529"/>
    </source>
</evidence>
<evidence type="ECO:0000313" key="2">
    <source>
        <dbReference type="EMBL" id="OGK41636.1"/>
    </source>
</evidence>
<proteinExistence type="predicted"/>
<dbReference type="Pfam" id="PF13529">
    <property type="entry name" value="Peptidase_C39_2"/>
    <property type="match status" value="1"/>
</dbReference>
<dbReference type="AlphaFoldDB" id="A0A1F7IE55"/>
<reference evidence="2 3" key="1">
    <citation type="journal article" date="2016" name="Nat. Commun.">
        <title>Thousands of microbial genomes shed light on interconnected biogeochemical processes in an aquifer system.</title>
        <authorList>
            <person name="Anantharaman K."/>
            <person name="Brown C.T."/>
            <person name="Hug L.A."/>
            <person name="Sharon I."/>
            <person name="Castelle C.J."/>
            <person name="Probst A.J."/>
            <person name="Thomas B.C."/>
            <person name="Singh A."/>
            <person name="Wilkins M.J."/>
            <person name="Karaoz U."/>
            <person name="Brodie E.L."/>
            <person name="Williams K.H."/>
            <person name="Hubbard S.S."/>
            <person name="Banfield J.F."/>
        </authorList>
    </citation>
    <scope>NUCLEOTIDE SEQUENCE [LARGE SCALE GENOMIC DNA]</scope>
</reference>
<name>A0A1F7IE55_9BACT</name>
<dbReference type="Proteomes" id="UP000177698">
    <property type="component" value="Unassembled WGS sequence"/>
</dbReference>
<feature type="domain" description="Peptidase C39-like" evidence="1">
    <location>
        <begin position="88"/>
        <end position="148"/>
    </location>
</feature>
<evidence type="ECO:0000313" key="3">
    <source>
        <dbReference type="Proteomes" id="UP000177698"/>
    </source>
</evidence>
<organism evidence="2 3">
    <name type="scientific">Candidatus Roizmanbacteria bacterium RIFCSPLOWO2_01_FULL_37_12</name>
    <dbReference type="NCBI Taxonomy" id="1802056"/>
    <lineage>
        <taxon>Bacteria</taxon>
        <taxon>Candidatus Roizmaniibacteriota</taxon>
    </lineage>
</organism>
<accession>A0A1F7IE55</accession>
<dbReference type="EMBL" id="MGAG01000010">
    <property type="protein sequence ID" value="OGK41636.1"/>
    <property type="molecule type" value="Genomic_DNA"/>
</dbReference>
<dbReference type="Gene3D" id="3.90.70.10">
    <property type="entry name" value="Cysteine proteinases"/>
    <property type="match status" value="1"/>
</dbReference>
<dbReference type="InterPro" id="IPR039564">
    <property type="entry name" value="Peptidase_C39-like"/>
</dbReference>
<comment type="caution">
    <text evidence="2">The sequence shown here is derived from an EMBL/GenBank/DDBJ whole genome shotgun (WGS) entry which is preliminary data.</text>
</comment>